<accession>A0AAD7RJQ9</accession>
<dbReference type="PANTHER" id="PTHR12029:SF11">
    <property type="entry name" value="METHYLTRANSFERASE TARBP1-RELATED"/>
    <property type="match status" value="1"/>
</dbReference>
<dbReference type="Pfam" id="PF25050">
    <property type="entry name" value="TARBP1"/>
    <property type="match status" value="1"/>
</dbReference>
<keyword evidence="1" id="KW-0489">Methyltransferase</keyword>
<dbReference type="Pfam" id="PF00588">
    <property type="entry name" value="SpoU_methylase"/>
    <property type="match status" value="1"/>
</dbReference>
<name>A0AAD7RJQ9_9TELE</name>
<dbReference type="InterPro" id="IPR044748">
    <property type="entry name" value="Trm3/TARBP1_C"/>
</dbReference>
<dbReference type="GO" id="GO:0016423">
    <property type="term" value="F:tRNA (guanine) methyltransferase activity"/>
    <property type="evidence" value="ECO:0007669"/>
    <property type="project" value="InterPro"/>
</dbReference>
<protein>
    <recommendedName>
        <fullName evidence="7">tRNA/rRNA methyltransferase SpoU type domain-containing protein</fullName>
    </recommendedName>
</protein>
<dbReference type="SUPFAM" id="SSF48371">
    <property type="entry name" value="ARM repeat"/>
    <property type="match status" value="1"/>
</dbReference>
<gene>
    <name evidence="5" type="ORF">AAFF_G00185850</name>
</gene>
<dbReference type="PANTHER" id="PTHR12029">
    <property type="entry name" value="RNA METHYLTRANSFERASE"/>
    <property type="match status" value="1"/>
</dbReference>
<evidence type="ECO:0000256" key="1">
    <source>
        <dbReference type="ARBA" id="ARBA00022603"/>
    </source>
</evidence>
<dbReference type="GO" id="GO:0003723">
    <property type="term" value="F:RNA binding"/>
    <property type="evidence" value="ECO:0007669"/>
    <property type="project" value="InterPro"/>
</dbReference>
<dbReference type="InterPro" id="IPR045330">
    <property type="entry name" value="TRM3/TARBP1"/>
</dbReference>
<evidence type="ECO:0008006" key="7">
    <source>
        <dbReference type="Google" id="ProtNLM"/>
    </source>
</evidence>
<evidence type="ECO:0000313" key="5">
    <source>
        <dbReference type="EMBL" id="KAJ8385489.1"/>
    </source>
</evidence>
<dbReference type="InterPro" id="IPR029026">
    <property type="entry name" value="tRNA_m1G_MTases_N"/>
</dbReference>
<comment type="caution">
    <text evidence="5">The sequence shown here is derived from an EMBL/GenBank/DDBJ whole genome shotgun (WGS) entry which is preliminary data.</text>
</comment>
<evidence type="ECO:0000256" key="2">
    <source>
        <dbReference type="ARBA" id="ARBA00022679"/>
    </source>
</evidence>
<keyword evidence="6" id="KW-1185">Reference proteome</keyword>
<feature type="domain" description="tRNA/rRNA methyltransferase SpoU type" evidence="3">
    <location>
        <begin position="1489"/>
        <end position="1623"/>
    </location>
</feature>
<dbReference type="Proteomes" id="UP001221898">
    <property type="component" value="Unassembled WGS sequence"/>
</dbReference>
<evidence type="ECO:0000259" key="3">
    <source>
        <dbReference type="Pfam" id="PF00588"/>
    </source>
</evidence>
<dbReference type="EMBL" id="JAINUG010000249">
    <property type="protein sequence ID" value="KAJ8385489.1"/>
    <property type="molecule type" value="Genomic_DNA"/>
</dbReference>
<dbReference type="CDD" id="cd18091">
    <property type="entry name" value="SpoU-like_TRM3-like"/>
    <property type="match status" value="1"/>
</dbReference>
<sequence>MSSVLINALLSNCPDPHAVLTSFCFTTDTWPEADRLEALTMLIDRIGKLPEYAKDSNGDVGLACAGTAAVVKRERFLSTLQDVISHQCLPLLSKISGENESLFSNQAAGHTKEMLNILCGLLGTCVGLCDREVSDRLASIVLPVLDLPEGEIMEGNKLLSVDVSIEILAVVLPVISSDKQLTQRILSSAFTCIKTRSDMLVSKTVVRILLTVLNSCSDAEQRADALGRIWSDLRSWHASDRTSVVTARALLCLTALSDYLLPRGEAPSPASLPSPGSDLRFSSQFWKIIQDGLTHRDGLARKRALYLLKRCVALSEDERVEFCSDPAPEGESVFRWAPDRSQLLREFWEDFALILETLDENQIHVVRPVLRRINTLIEATVSNSQDSALLHPSWLQCVYQRMFHSENKTVMREGVRHLLDMQVIRCPAFALAFSQFIVGPLLDVLAESSLFHRSPGQGIGEQPELGTKLQAFMVTFFSGLPQDSRGGVLLQLVQRMGSRHWCAVPILFLSQALSHLPPCPVLGLQGLHAFREVLRCTMITHQVLLRGAAQCYLLQSALCLTDVTALTLADVFGFLGHFRAEESLCRGTTLWDQVCDWLLDCEGSFKHTIKDGDSHPQPGSDASVRDFVHSHLEAFLRVPASVDARGSVPEPGEAELLGRAILLSADMERLRPGQNQPGGLEELLRPLLDTLNRLSTNVYLPLSKTDRSLQLMLQLLRLRRRAGSQSADAVDGVSVAVESSVLAVAEPVQEFLLRRLSGELCELCDVDRAALYLSVLRELLQLYAAVGWHRSSGLGSFVPALTRSCLRTLQEPDEQNPSVCRQVRRLVSMASLAQLCELGEKHQEDLHPAALQALSSVAALFLTFSSSSPAHLNQTLHKPAVSTTQLEGSVKSIYSGGPEGPDLRGWGRLAAQFLRDQWTCLRSVVGSSVAPGPWQAHPAPVALGAAMEALAMLPSDLLLPVLHCMTLLLPQVVLSEEALAMEAVTLAWKVVQGLSSNPRDFWPALEGFVRLAFDRSLMEITDTQAPRICATVRQIACELMELSEVKAGVFSVLIRHCCLTWLPYRPGTEGQADARFSSALKHVNILAEACVYGPAFRKDHRLIQEVQTYVEQLGEESAANTAVTSDSRDEQFPRICVMAFLSRLDASCPPHERLMEELVLLLLRKDQEISKSKVRYYSNSLQHRVKNRVWQTLLVLLPKLREEFVGTLLGRVYEAGYCSNQASVKYLIEWMMVLILRRNPAQMDSLWACFNMDREKTKTSVCTFLSVLVHLNIILPGVQDQGKQWRKAVDVILQWCFSHNFSVRLYALLALKRVWGLEGARALAEGRAEGPDTLGGLSAVVRVCLQQAEAMQSTGNAMKNWSRIQEHFFFGVFHPLEDYSMETIFHTFPSLSELVDDEWIPPWKFERLVEFTHSSGPPLRNAGRDLSQVHPGDWIQQDKGEGEGEGEERWVEVQKKMTPWRLGIREQEPELELVPQQRAARLGKLHSALLVVASLIDKPTNLGGLCRTCEIFGASALVLDSLHRVNDKHFQALSVSAELWLPLLEVKSGELADFLQVKKREGYCIVGVEQTANSHDLKHYRFPEKSLLLLGNEREGIPANLLQLLDVCVEIPQQGITRSLNVHRERNGSTGIVHAPRHTPLYRERCETQVAQGDDKEDKI</sequence>
<feature type="domain" description="TARBP1" evidence="4">
    <location>
        <begin position="276"/>
        <end position="385"/>
    </location>
</feature>
<evidence type="ECO:0000259" key="4">
    <source>
        <dbReference type="Pfam" id="PF25050"/>
    </source>
</evidence>
<dbReference type="InterPro" id="IPR029028">
    <property type="entry name" value="Alpha/beta_knot_MTases"/>
</dbReference>
<dbReference type="GO" id="GO:0030488">
    <property type="term" value="P:tRNA methylation"/>
    <property type="evidence" value="ECO:0007669"/>
    <property type="project" value="InterPro"/>
</dbReference>
<dbReference type="Gene3D" id="3.40.1280.10">
    <property type="match status" value="1"/>
</dbReference>
<dbReference type="InterPro" id="IPR056921">
    <property type="entry name" value="TARBP1_dom"/>
</dbReference>
<reference evidence="5" key="1">
    <citation type="journal article" date="2023" name="Science">
        <title>Genome structures resolve the early diversification of teleost fishes.</title>
        <authorList>
            <person name="Parey E."/>
            <person name="Louis A."/>
            <person name="Montfort J."/>
            <person name="Bouchez O."/>
            <person name="Roques C."/>
            <person name="Iampietro C."/>
            <person name="Lluch J."/>
            <person name="Castinel A."/>
            <person name="Donnadieu C."/>
            <person name="Desvignes T."/>
            <person name="Floi Bucao C."/>
            <person name="Jouanno E."/>
            <person name="Wen M."/>
            <person name="Mejri S."/>
            <person name="Dirks R."/>
            <person name="Jansen H."/>
            <person name="Henkel C."/>
            <person name="Chen W.J."/>
            <person name="Zahm M."/>
            <person name="Cabau C."/>
            <person name="Klopp C."/>
            <person name="Thompson A.W."/>
            <person name="Robinson-Rechavi M."/>
            <person name="Braasch I."/>
            <person name="Lecointre G."/>
            <person name="Bobe J."/>
            <person name="Postlethwait J.H."/>
            <person name="Berthelot C."/>
            <person name="Roest Crollius H."/>
            <person name="Guiguen Y."/>
        </authorList>
    </citation>
    <scope>NUCLEOTIDE SEQUENCE</scope>
    <source>
        <strain evidence="5">NC1722</strain>
    </source>
</reference>
<dbReference type="InterPro" id="IPR025806">
    <property type="entry name" value="TARBP1"/>
</dbReference>
<proteinExistence type="predicted"/>
<dbReference type="PROSITE" id="PS51624">
    <property type="entry name" value="SAM_MT_TRMH_2"/>
    <property type="match status" value="1"/>
</dbReference>
<dbReference type="InterPro" id="IPR001537">
    <property type="entry name" value="SpoU_MeTrfase"/>
</dbReference>
<keyword evidence="2" id="KW-0808">Transferase</keyword>
<dbReference type="InterPro" id="IPR016024">
    <property type="entry name" value="ARM-type_fold"/>
</dbReference>
<organism evidence="5 6">
    <name type="scientific">Aldrovandia affinis</name>
    <dbReference type="NCBI Taxonomy" id="143900"/>
    <lineage>
        <taxon>Eukaryota</taxon>
        <taxon>Metazoa</taxon>
        <taxon>Chordata</taxon>
        <taxon>Craniata</taxon>
        <taxon>Vertebrata</taxon>
        <taxon>Euteleostomi</taxon>
        <taxon>Actinopterygii</taxon>
        <taxon>Neopterygii</taxon>
        <taxon>Teleostei</taxon>
        <taxon>Notacanthiformes</taxon>
        <taxon>Halosauridae</taxon>
        <taxon>Aldrovandia</taxon>
    </lineage>
</organism>
<dbReference type="SUPFAM" id="SSF75217">
    <property type="entry name" value="alpha/beta knot"/>
    <property type="match status" value="1"/>
</dbReference>
<evidence type="ECO:0000313" key="6">
    <source>
        <dbReference type="Proteomes" id="UP001221898"/>
    </source>
</evidence>